<gene>
    <name evidence="2" type="ORF">COU86_01555</name>
</gene>
<dbReference type="EMBL" id="PFEB01000023">
    <property type="protein sequence ID" value="PJE60939.1"/>
    <property type="molecule type" value="Genomic_DNA"/>
</dbReference>
<reference evidence="3" key="1">
    <citation type="submission" date="2017-09" db="EMBL/GenBank/DDBJ databases">
        <title>Depth-based differentiation of microbial function through sediment-hosted aquifers and enrichment of novel symbionts in the deep terrestrial subsurface.</title>
        <authorList>
            <person name="Probst A.J."/>
            <person name="Ladd B."/>
            <person name="Jarett J.K."/>
            <person name="Geller-Mcgrath D.E."/>
            <person name="Sieber C.M.K."/>
            <person name="Emerson J.B."/>
            <person name="Anantharaman K."/>
            <person name="Thomas B.C."/>
            <person name="Malmstrom R."/>
            <person name="Stieglmeier M."/>
            <person name="Klingl A."/>
            <person name="Woyke T."/>
            <person name="Ryan C.M."/>
            <person name="Banfield J.F."/>
        </authorList>
    </citation>
    <scope>NUCLEOTIDE SEQUENCE [LARGE SCALE GENOMIC DNA]</scope>
</reference>
<proteinExistence type="predicted"/>
<protein>
    <submittedName>
        <fullName evidence="2">Uncharacterized protein</fullName>
    </submittedName>
</protein>
<sequence>MAEMSADQLYPTELRSKLRSEQFQTLTAATKGIADAAKQRLRTREVVAREDTLRTSIIMDRSAIHQYYTELAAVAAIEEILSSKQGQSLSSDCQDYVREYMPVWLEASLNLQEEIQPGLAYPQIGQKKSLSLFDLLKEIVSNKERHGSPMSLDDNEFSLLLNFLYELQKKFFDDNQSFIPFYIFTQPQAEIKKTFSNLQPATFEKGLSFPQKNKEKTHASHFFYLLSDFGDRLLRVTANSDHPAQEQAVAYIKLLEQKFGSELVLGLLSYRIIGEDITNYTDVIPWLRDLFNTAEDEDDPWYENLAQTCIGIIRKKVPYILLTSKELEDNLKSIPLPATEDLPQTLLPQIRDSHRQLEGPLPLDDDASFFIIRDQNELRRLGFPENITRIVLTSPKEKNLFGYHSYHLLFRFSRAQLSPYVIIVVHDTGQRILASPNTIDPYTTSKLTDDRLIMTIYEIMKDERDRLQTPRLATEPRQQEPSSPSVPVVIKPRGVAQPERGPDKRPRLSPVAEPISTVTIKAATTDIRPNQYPLAIAKNAFQSQDGRTRKELENAIQRYQTGLRHGKFILGHLSPNGLPVMEIKTRHWRILFEIKNGTAHYLETVAKKDFETWMKNVAR</sequence>
<evidence type="ECO:0000313" key="2">
    <source>
        <dbReference type="EMBL" id="PJE60939.1"/>
    </source>
</evidence>
<name>A0A2M8KM01_9BACT</name>
<feature type="region of interest" description="Disordered" evidence="1">
    <location>
        <begin position="467"/>
        <end position="510"/>
    </location>
</feature>
<evidence type="ECO:0000256" key="1">
    <source>
        <dbReference type="SAM" id="MobiDB-lite"/>
    </source>
</evidence>
<evidence type="ECO:0000313" key="3">
    <source>
        <dbReference type="Proteomes" id="UP000231434"/>
    </source>
</evidence>
<organism evidence="2 3">
    <name type="scientific">Candidatus Roizmanbacteria bacterium CG10_big_fil_rev_8_21_14_0_10_36_26</name>
    <dbReference type="NCBI Taxonomy" id="1974851"/>
    <lineage>
        <taxon>Bacteria</taxon>
        <taxon>Candidatus Roizmaniibacteriota</taxon>
    </lineage>
</organism>
<dbReference type="Proteomes" id="UP000231434">
    <property type="component" value="Unassembled WGS sequence"/>
</dbReference>
<accession>A0A2M8KM01</accession>
<comment type="caution">
    <text evidence="2">The sequence shown here is derived from an EMBL/GenBank/DDBJ whole genome shotgun (WGS) entry which is preliminary data.</text>
</comment>
<dbReference type="AlphaFoldDB" id="A0A2M8KM01"/>